<keyword evidence="2" id="KW-1185">Reference proteome</keyword>
<reference evidence="1 2" key="2">
    <citation type="journal article" date="2012" name="BMC Genomics">
        <title>The genome of Pelobacter carbinolicus reveals surprising metabolic capabilities and physiological features.</title>
        <authorList>
            <person name="Aklujkar M."/>
            <person name="Haveman S.A."/>
            <person name="Didonato R.Jr."/>
            <person name="Chertkov O."/>
            <person name="Han C.S."/>
            <person name="Land M.L."/>
            <person name="Brown P."/>
            <person name="Lovley D.R."/>
        </authorList>
    </citation>
    <scope>NUCLEOTIDE SEQUENCE [LARGE SCALE GENOMIC DNA]</scope>
    <source>
        <strain evidence="2">DSM 2380 / NBRC 103641 / GraBd1</strain>
    </source>
</reference>
<sequence>MATESYKIANNLDESSITRIRHLEKELGACILALEPHNTVKQLCEEDLEKVQKLEKELHVVLLAYRPEVCSMH</sequence>
<evidence type="ECO:0000313" key="2">
    <source>
        <dbReference type="Proteomes" id="UP000002534"/>
    </source>
</evidence>
<dbReference type="Proteomes" id="UP000002534">
    <property type="component" value="Chromosome"/>
</dbReference>
<name>Q3A4G8_SYNC1</name>
<dbReference type="EMBL" id="CP000142">
    <property type="protein sequence ID" value="ABA88739.1"/>
    <property type="molecule type" value="Genomic_DNA"/>
</dbReference>
<dbReference type="RefSeq" id="WP_011341222.1">
    <property type="nucleotide sequence ID" value="NC_007498.2"/>
</dbReference>
<organism evidence="1 2">
    <name type="scientific">Syntrophotalea carbinolica (strain DSM 2380 / NBRC 103641 / GraBd1)</name>
    <name type="common">Pelobacter carbinolicus</name>
    <dbReference type="NCBI Taxonomy" id="338963"/>
    <lineage>
        <taxon>Bacteria</taxon>
        <taxon>Pseudomonadati</taxon>
        <taxon>Thermodesulfobacteriota</taxon>
        <taxon>Desulfuromonadia</taxon>
        <taxon>Desulfuromonadales</taxon>
        <taxon>Syntrophotaleaceae</taxon>
        <taxon>Syntrophotalea</taxon>
    </lineage>
</organism>
<reference evidence="2" key="1">
    <citation type="submission" date="2005-10" db="EMBL/GenBank/DDBJ databases">
        <title>Complete sequence of Pelobacter carbinolicus DSM 2380.</title>
        <authorList>
            <person name="Copeland A."/>
            <person name="Lucas S."/>
            <person name="Lapidus A."/>
            <person name="Barry K."/>
            <person name="Detter J.C."/>
            <person name="Glavina T."/>
            <person name="Hammon N."/>
            <person name="Israni S."/>
            <person name="Pitluck S."/>
            <person name="Chertkov O."/>
            <person name="Schmutz J."/>
            <person name="Larimer F."/>
            <person name="Land M."/>
            <person name="Kyrpides N."/>
            <person name="Ivanova N."/>
            <person name="Richardson P."/>
        </authorList>
    </citation>
    <scope>NUCLEOTIDE SEQUENCE [LARGE SCALE GENOMIC DNA]</scope>
    <source>
        <strain evidence="2">DSM 2380 / NBRC 103641 / GraBd1</strain>
    </source>
</reference>
<proteinExistence type="predicted"/>
<gene>
    <name evidence="1" type="ordered locus">Pcar_1493</name>
</gene>
<protein>
    <submittedName>
        <fullName evidence="1">Uncharacterized protein</fullName>
    </submittedName>
</protein>
<dbReference type="AlphaFoldDB" id="Q3A4G8"/>
<dbReference type="HOGENOM" id="CLU_201191_0_0_7"/>
<dbReference type="KEGG" id="pca:Pcar_1493"/>
<evidence type="ECO:0000313" key="1">
    <source>
        <dbReference type="EMBL" id="ABA88739.1"/>
    </source>
</evidence>
<accession>Q3A4G8</accession>